<dbReference type="Proteomes" id="UP000517759">
    <property type="component" value="Unassembled WGS sequence"/>
</dbReference>
<comment type="caution">
    <text evidence="2">The sequence shown here is derived from an EMBL/GenBank/DDBJ whole genome shotgun (WGS) entry which is preliminary data.</text>
</comment>
<evidence type="ECO:0000313" key="1">
    <source>
        <dbReference type="EMBL" id="GLS45100.1"/>
    </source>
</evidence>
<dbReference type="EMBL" id="BSPG01000018">
    <property type="protein sequence ID" value="GLS45100.1"/>
    <property type="molecule type" value="Genomic_DNA"/>
</dbReference>
<dbReference type="Proteomes" id="UP001156881">
    <property type="component" value="Unassembled WGS sequence"/>
</dbReference>
<sequence>MAKAAVYLPKPVEFGRSQNDSVWIQFETAAGQRCSLTWPGDIKEAASFAQAVNAIPGLVEALKAIRSDVRDPDTDTAISGASGEKLDEALAAVGVRP</sequence>
<accession>A0A7W6AM19</accession>
<proteinExistence type="predicted"/>
<organism evidence="2 3">
    <name type="scientific">Methylobacterium brachythecii</name>
    <dbReference type="NCBI Taxonomy" id="1176177"/>
    <lineage>
        <taxon>Bacteria</taxon>
        <taxon>Pseudomonadati</taxon>
        <taxon>Pseudomonadota</taxon>
        <taxon>Alphaproteobacteria</taxon>
        <taxon>Hyphomicrobiales</taxon>
        <taxon>Methylobacteriaceae</taxon>
        <taxon>Methylobacterium</taxon>
    </lineage>
</organism>
<dbReference type="AlphaFoldDB" id="A0A7W6AM19"/>
<dbReference type="RefSeq" id="WP_183507914.1">
    <property type="nucleotide sequence ID" value="NZ_BSPG01000018.1"/>
</dbReference>
<gene>
    <name evidence="1" type="ORF">GCM10007884_30890</name>
    <name evidence="2" type="ORF">GGR33_003758</name>
</gene>
<dbReference type="EMBL" id="JACIDN010000007">
    <property type="protein sequence ID" value="MBB3904239.1"/>
    <property type="molecule type" value="Genomic_DNA"/>
</dbReference>
<reference evidence="1" key="1">
    <citation type="journal article" date="2014" name="Int. J. Syst. Evol. Microbiol.">
        <title>Complete genome of a new Firmicutes species belonging to the dominant human colonic microbiota ('Ruminococcus bicirculans') reveals two chromosomes and a selective capacity to utilize plant glucans.</title>
        <authorList>
            <consortium name="NISC Comparative Sequencing Program"/>
            <person name="Wegmann U."/>
            <person name="Louis P."/>
            <person name="Goesmann A."/>
            <person name="Henrissat B."/>
            <person name="Duncan S.H."/>
            <person name="Flint H.J."/>
        </authorList>
    </citation>
    <scope>NUCLEOTIDE SEQUENCE</scope>
    <source>
        <strain evidence="1">NBRC 107710</strain>
    </source>
</reference>
<name>A0A7W6AM19_9HYPH</name>
<evidence type="ECO:0000313" key="4">
    <source>
        <dbReference type="Proteomes" id="UP001156881"/>
    </source>
</evidence>
<reference evidence="4" key="2">
    <citation type="journal article" date="2019" name="Int. J. Syst. Evol. Microbiol.">
        <title>The Global Catalogue of Microorganisms (GCM) 10K type strain sequencing project: providing services to taxonomists for standard genome sequencing and annotation.</title>
        <authorList>
            <consortium name="The Broad Institute Genomics Platform"/>
            <consortium name="The Broad Institute Genome Sequencing Center for Infectious Disease"/>
            <person name="Wu L."/>
            <person name="Ma J."/>
        </authorList>
    </citation>
    <scope>NUCLEOTIDE SEQUENCE [LARGE SCALE GENOMIC DNA]</scope>
    <source>
        <strain evidence="4">NBRC 107710</strain>
    </source>
</reference>
<reference evidence="2 3" key="3">
    <citation type="submission" date="2020-08" db="EMBL/GenBank/DDBJ databases">
        <title>Genomic Encyclopedia of Type Strains, Phase IV (KMG-IV): sequencing the most valuable type-strain genomes for metagenomic binning, comparative biology and taxonomic classification.</title>
        <authorList>
            <person name="Goeker M."/>
        </authorList>
    </citation>
    <scope>NUCLEOTIDE SEQUENCE [LARGE SCALE GENOMIC DNA]</scope>
    <source>
        <strain evidence="2 3">DSM 24105</strain>
    </source>
</reference>
<protein>
    <submittedName>
        <fullName evidence="2">Uncharacterized protein</fullName>
    </submittedName>
</protein>
<keyword evidence="4" id="KW-1185">Reference proteome</keyword>
<evidence type="ECO:0000313" key="2">
    <source>
        <dbReference type="EMBL" id="MBB3904239.1"/>
    </source>
</evidence>
<evidence type="ECO:0000313" key="3">
    <source>
        <dbReference type="Proteomes" id="UP000517759"/>
    </source>
</evidence>
<reference evidence="1" key="4">
    <citation type="submission" date="2023-01" db="EMBL/GenBank/DDBJ databases">
        <title>Draft genome sequence of Methylobacterium brachythecii strain NBRC 107710.</title>
        <authorList>
            <person name="Sun Q."/>
            <person name="Mori K."/>
        </authorList>
    </citation>
    <scope>NUCLEOTIDE SEQUENCE</scope>
    <source>
        <strain evidence="1">NBRC 107710</strain>
    </source>
</reference>